<dbReference type="InterPro" id="IPR006797">
    <property type="entry name" value="PRELI/MSF1_dom"/>
</dbReference>
<dbReference type="EMBL" id="SRSF01000002">
    <property type="protein sequence ID" value="THH40701.1"/>
    <property type="molecule type" value="Genomic_DNA"/>
</dbReference>
<feature type="chain" id="PRO_5020445017" evidence="1">
    <location>
        <begin position="23"/>
        <end position="345"/>
    </location>
</feature>
<proteinExistence type="predicted"/>
<feature type="signal peptide" evidence="1">
    <location>
        <begin position="1"/>
        <end position="22"/>
    </location>
</feature>
<dbReference type="AlphaFoldDB" id="A0A4S4NQP5"/>
<comment type="caution">
    <text evidence="3">The sequence shown here is derived from an EMBL/GenBank/DDBJ whole genome shotgun (WGS) entry which is preliminary data.</text>
</comment>
<accession>A0A4S4NQP5</accession>
<evidence type="ECO:0000256" key="1">
    <source>
        <dbReference type="SAM" id="SignalP"/>
    </source>
</evidence>
<dbReference type="OrthoDB" id="1347532at2"/>
<evidence type="ECO:0000313" key="4">
    <source>
        <dbReference type="Proteomes" id="UP000308528"/>
    </source>
</evidence>
<keyword evidence="1" id="KW-0732">Signal</keyword>
<dbReference type="PROSITE" id="PS50904">
    <property type="entry name" value="PRELI_MSF1"/>
    <property type="match status" value="1"/>
</dbReference>
<dbReference type="RefSeq" id="WP_136458217.1">
    <property type="nucleotide sequence ID" value="NZ_SRSF01000002.1"/>
</dbReference>
<dbReference type="InterPro" id="IPR026444">
    <property type="entry name" value="Secre_tail"/>
</dbReference>
<evidence type="ECO:0000259" key="2">
    <source>
        <dbReference type="PROSITE" id="PS50904"/>
    </source>
</evidence>
<dbReference type="Pfam" id="PF18962">
    <property type="entry name" value="Por_Secre_tail"/>
    <property type="match status" value="1"/>
</dbReference>
<reference evidence="3 4" key="1">
    <citation type="submission" date="2019-04" db="EMBL/GenBank/DDBJ databases">
        <title>Lewinella litorea sp. nov., isolated from a marine sand.</title>
        <authorList>
            <person name="Yoon J.-H."/>
        </authorList>
    </citation>
    <scope>NUCLEOTIDE SEQUENCE [LARGE SCALE GENOMIC DNA]</scope>
    <source>
        <strain evidence="3 4">HSMS-39</strain>
    </source>
</reference>
<name>A0A4S4NQP5_9BACT</name>
<sequence>MKNTLPTLLFLSLFTSWLPAQSYIFTTAQEEYTELTGGDLISGDSIWDDPDFRVPLGFTFPLFGAPLDTLYFNAEEGLGGDLTTEYTDPDGNYTDSSHHLLYAYITDLADRGLAHLDSAESPITYHITGTGPNRIGILQWKNAGFYDEIAEDDESDYFVNFQLWLYEGSGRIEVHYGPSSQEVLDGEAGTQPGFALFKNFYFPTDDDTLGFDEGYFLRGPADDPEFVSFDQLGEDELPLLDNGPEPGMVFIFSVSETTALPATDAVAAAFEIYPNPATEGFHIAMAPTFTDRVDRLEVFDLSGRLLTTYAGIPTEVKLAAFRSGIYHVRLTTDSGSSAHARLIKR</sequence>
<protein>
    <submittedName>
        <fullName evidence="3">T9SS type A sorting domain-containing protein</fullName>
    </submittedName>
</protein>
<gene>
    <name evidence="3" type="ORF">E4021_08200</name>
</gene>
<keyword evidence="4" id="KW-1185">Reference proteome</keyword>
<dbReference type="Proteomes" id="UP000308528">
    <property type="component" value="Unassembled WGS sequence"/>
</dbReference>
<feature type="domain" description="PRELI/MSF1" evidence="2">
    <location>
        <begin position="249"/>
        <end position="345"/>
    </location>
</feature>
<evidence type="ECO:0000313" key="3">
    <source>
        <dbReference type="EMBL" id="THH40701.1"/>
    </source>
</evidence>
<organism evidence="3 4">
    <name type="scientific">Neolewinella litorea</name>
    <dbReference type="NCBI Taxonomy" id="2562452"/>
    <lineage>
        <taxon>Bacteria</taxon>
        <taxon>Pseudomonadati</taxon>
        <taxon>Bacteroidota</taxon>
        <taxon>Saprospiria</taxon>
        <taxon>Saprospirales</taxon>
        <taxon>Lewinellaceae</taxon>
        <taxon>Neolewinella</taxon>
    </lineage>
</organism>
<dbReference type="NCBIfam" id="TIGR04183">
    <property type="entry name" value="Por_Secre_tail"/>
    <property type="match status" value="1"/>
</dbReference>